<reference evidence="1 2" key="1">
    <citation type="submission" date="2013-06" db="EMBL/GenBank/DDBJ databases">
        <title>Whole genome shotgun sequence of Bacillus selenatarsenatis SF-1.</title>
        <authorList>
            <person name="Kuroda M."/>
            <person name="Sei K."/>
            <person name="Yamashita M."/>
            <person name="Ike M."/>
        </authorList>
    </citation>
    <scope>NUCLEOTIDE SEQUENCE [LARGE SCALE GENOMIC DNA]</scope>
    <source>
        <strain evidence="1 2">SF-1</strain>
    </source>
</reference>
<comment type="caution">
    <text evidence="1">The sequence shown here is derived from an EMBL/GenBank/DDBJ whole genome shotgun (WGS) entry which is preliminary data.</text>
</comment>
<sequence>MDLRNFTEKEYNKFVKLNTVNDWSQLSWKGVGRPYEVTSFAQEKKSWEEVNQQSLPANISWQMFNKSFHEWFVKDVPAEMDKSKQNFMKSLTNF</sequence>
<dbReference type="STRING" id="1321606.SAMD00020551_2233"/>
<evidence type="ECO:0000313" key="2">
    <source>
        <dbReference type="Proteomes" id="UP000031014"/>
    </source>
</evidence>
<accession>A0A0A8X7F2</accession>
<dbReference type="AlphaFoldDB" id="A0A0A8X7F2"/>
<keyword evidence="2" id="KW-1185">Reference proteome</keyword>
<proteinExistence type="predicted"/>
<gene>
    <name evidence="1" type="ORF">SAMD00020551_2233</name>
</gene>
<name>A0A0A8X7F2_MESS1</name>
<organism evidence="1 2">
    <name type="scientific">Mesobacillus selenatarsenatis (strain DSM 18680 / JCM 14380 / FERM P-15431 / SF-1)</name>
    <dbReference type="NCBI Taxonomy" id="1321606"/>
    <lineage>
        <taxon>Bacteria</taxon>
        <taxon>Bacillati</taxon>
        <taxon>Bacillota</taxon>
        <taxon>Bacilli</taxon>
        <taxon>Bacillales</taxon>
        <taxon>Bacillaceae</taxon>
        <taxon>Mesobacillus</taxon>
    </lineage>
</organism>
<dbReference type="EMBL" id="BASE01000045">
    <property type="protein sequence ID" value="GAM14086.1"/>
    <property type="molecule type" value="Genomic_DNA"/>
</dbReference>
<dbReference type="Proteomes" id="UP000031014">
    <property type="component" value="Unassembled WGS sequence"/>
</dbReference>
<protein>
    <submittedName>
        <fullName evidence="1">Uncharacterized protein</fullName>
    </submittedName>
</protein>
<evidence type="ECO:0000313" key="1">
    <source>
        <dbReference type="EMBL" id="GAM14086.1"/>
    </source>
</evidence>